<dbReference type="PANTHER" id="PTHR15725">
    <property type="entry name" value="ZN-FINGER, C-X8-C-X5-C-X3-H TYPE-CONTAINING"/>
    <property type="match status" value="1"/>
</dbReference>
<dbReference type="Pfam" id="PF17732">
    <property type="entry name" value="DUF5571"/>
    <property type="match status" value="2"/>
</dbReference>
<keyword evidence="1" id="KW-0863">Zinc-finger</keyword>
<dbReference type="InterPro" id="IPR000571">
    <property type="entry name" value="Znf_CCCH"/>
</dbReference>
<evidence type="ECO:0000259" key="3">
    <source>
        <dbReference type="PROSITE" id="PS50103"/>
    </source>
</evidence>
<accession>A0ABM4MU10</accession>
<feature type="domain" description="C3H1-type" evidence="3">
    <location>
        <begin position="7"/>
        <end position="29"/>
    </location>
</feature>
<organism evidence="4 5">
    <name type="scientific">Equus przewalskii</name>
    <name type="common">Przewalski's horse</name>
    <name type="synonym">Equus caballus przewalskii</name>
    <dbReference type="NCBI Taxonomy" id="9798"/>
    <lineage>
        <taxon>Eukaryota</taxon>
        <taxon>Metazoa</taxon>
        <taxon>Chordata</taxon>
        <taxon>Craniata</taxon>
        <taxon>Vertebrata</taxon>
        <taxon>Euteleostomi</taxon>
        <taxon>Mammalia</taxon>
        <taxon>Eutheria</taxon>
        <taxon>Laurasiatheria</taxon>
        <taxon>Perissodactyla</taxon>
        <taxon>Equidae</taxon>
        <taxon>Equus</taxon>
    </lineage>
</organism>
<reference evidence="5" key="1">
    <citation type="submission" date="2025-08" db="UniProtKB">
        <authorList>
            <consortium name="RefSeq"/>
        </authorList>
    </citation>
    <scope>IDENTIFICATION</scope>
    <source>
        <tissue evidence="5">Blood</tissue>
    </source>
</reference>
<feature type="zinc finger region" description="C3H1-type" evidence="1">
    <location>
        <begin position="7"/>
        <end position="29"/>
    </location>
</feature>
<feature type="region of interest" description="Disordered" evidence="2">
    <location>
        <begin position="202"/>
        <end position="234"/>
    </location>
</feature>
<keyword evidence="1" id="KW-0479">Metal-binding</keyword>
<protein>
    <submittedName>
        <fullName evidence="5">Uncharacterized protein C12orf50 homolog isoform X5</fullName>
    </submittedName>
</protein>
<sequence>MAEVGNDCYFFFNSTCIKGSQCRFRHCEEALGSDTVCSLWREGKCLDPLCRFRHMEMQQNCSISCFWETQPLGCVKISCIFYHSKPRNINGLFLPPSSNITLQKETQEGIPPPTQSQEALKSQENISRPIHHPLVLKTNFEEEEEEGDEQNDYLALGQFNLKKIYPIDASGLWTKTSEEIEEKRAIKEICYKSGDYYRFHTPPDKSSSKSIASTAEKELEKPLENGSELQEGDGLTVPTKFSLYERQGEIKASLDRKPRTDIAAFENGGGDCYVPQRIIFLGVDENEALNEEKEITMSTCSNTKVNDVQPVKKPHFKGVKKRKWIYNEPKNFPGPGMRRAVQTPNPQNKMSYHHNNKNRNAENASYIHVQRDAVRTVSLNAPPCSRPRNGSYNKVDVTKEPKLNLCPDKYMSTSYNGTGWRKRIPFSKTYSKTEKIYTEPRRNGSK</sequence>
<dbReference type="Proteomes" id="UP001652662">
    <property type="component" value="Chromosome 29"/>
</dbReference>
<dbReference type="InterPro" id="IPR041686">
    <property type="entry name" value="Znf-CCCH_3"/>
</dbReference>
<dbReference type="InterPro" id="IPR040943">
    <property type="entry name" value="DUF5571"/>
</dbReference>
<evidence type="ECO:0000256" key="2">
    <source>
        <dbReference type="SAM" id="MobiDB-lite"/>
    </source>
</evidence>
<dbReference type="Gene3D" id="4.10.1000.10">
    <property type="entry name" value="Zinc finger, CCCH-type"/>
    <property type="match status" value="1"/>
</dbReference>
<proteinExistence type="predicted"/>
<evidence type="ECO:0000313" key="4">
    <source>
        <dbReference type="Proteomes" id="UP001652662"/>
    </source>
</evidence>
<keyword evidence="4" id="KW-1185">Reference proteome</keyword>
<gene>
    <name evidence="5" type="primary">C29H12orf50</name>
</gene>
<dbReference type="PANTHER" id="PTHR15725:SF1">
    <property type="entry name" value="RIKEN CDNA 1700017N19 GENE"/>
    <property type="match status" value="1"/>
</dbReference>
<evidence type="ECO:0000256" key="1">
    <source>
        <dbReference type="PROSITE-ProRule" id="PRU00723"/>
    </source>
</evidence>
<dbReference type="GeneID" id="103555516"/>
<name>A0ABM4MU10_EQUPR</name>
<dbReference type="RefSeq" id="XP_070456178.1">
    <property type="nucleotide sequence ID" value="XM_070600077.1"/>
</dbReference>
<dbReference type="Pfam" id="PF15663">
    <property type="entry name" value="zf-CCCH_3"/>
    <property type="match status" value="1"/>
</dbReference>
<keyword evidence="1" id="KW-0862">Zinc</keyword>
<evidence type="ECO:0000313" key="5">
    <source>
        <dbReference type="RefSeq" id="XP_070456178.1"/>
    </source>
</evidence>
<dbReference type="PROSITE" id="PS50103">
    <property type="entry name" value="ZF_C3H1"/>
    <property type="match status" value="1"/>
</dbReference>